<keyword evidence="10" id="KW-1185">Reference proteome</keyword>
<dbReference type="PANTHER" id="PTHR43791:SF28">
    <property type="entry name" value="MAJOR FACILITATOR SUPERFAMILY (MFS) PROFILE DOMAIN-CONTAINING PROTEIN"/>
    <property type="match status" value="1"/>
</dbReference>
<dbReference type="InterPro" id="IPR036259">
    <property type="entry name" value="MFS_trans_sf"/>
</dbReference>
<dbReference type="GO" id="GO:0016020">
    <property type="term" value="C:membrane"/>
    <property type="evidence" value="ECO:0007669"/>
    <property type="project" value="UniProtKB-SubCell"/>
</dbReference>
<dbReference type="Gene3D" id="1.20.1250.20">
    <property type="entry name" value="MFS general substrate transporter like domains"/>
    <property type="match status" value="1"/>
</dbReference>
<feature type="transmembrane region" description="Helical" evidence="8">
    <location>
        <begin position="166"/>
        <end position="185"/>
    </location>
</feature>
<evidence type="ECO:0000256" key="7">
    <source>
        <dbReference type="SAM" id="MobiDB-lite"/>
    </source>
</evidence>
<dbReference type="EMBL" id="KV424062">
    <property type="protein sequence ID" value="KZT52582.1"/>
    <property type="molecule type" value="Genomic_DNA"/>
</dbReference>
<evidence type="ECO:0000313" key="9">
    <source>
        <dbReference type="EMBL" id="KZT52582.1"/>
    </source>
</evidence>
<dbReference type="SUPFAM" id="SSF103473">
    <property type="entry name" value="MFS general substrate transporter"/>
    <property type="match status" value="1"/>
</dbReference>
<evidence type="ECO:0000256" key="2">
    <source>
        <dbReference type="ARBA" id="ARBA00022448"/>
    </source>
</evidence>
<evidence type="ECO:0000256" key="1">
    <source>
        <dbReference type="ARBA" id="ARBA00004141"/>
    </source>
</evidence>
<feature type="transmembrane region" description="Helical" evidence="8">
    <location>
        <begin position="397"/>
        <end position="417"/>
    </location>
</feature>
<dbReference type="OrthoDB" id="3639251at2759"/>
<dbReference type="AlphaFoldDB" id="A0A165DDL7"/>
<keyword evidence="3 8" id="KW-0812">Transmembrane</keyword>
<sequence length="485" mass="54581">MKGKGRWYWFLGIFDWYPAHYSATEKRLVHKLDLVILAFCCVQYFLKFLDSSNITNAYNSGMSVDLKLFGNELNYFNVTYNCGYMLAQIPLILALSRPGWARWIFPGAEMLWGIVTFTQSRAQNAGQLYAIRFILGMCEVPSFSGTNYILGSWYTSEEIYKRAGTWFISSGLGSMFSGYLQTAAYNGLNGVGGMEGWRWLFIVDGIITLPLAAVGFFTFPGLPSSKKPWFFTDEEHELASKRMERQNTKASAKITKATARRILTKWHFYICVAMNMVYNCTSYPTNYMSLFLKRATDANGHLIYTVQQVNTIPTAVAGVSALSSWLTASLVNVVSIVPLFLVINSVGMFANIVLRVWTVPIALKFVAYFSLGVNGANNALMFGLANQITRRDNEERAVTLACMLMGGWALNAWVPVLEWPTVDAPRWKLGYTVQLPMTVLLTATCLTAVYLHRRQERADALLGDDESVTREVAESEDAEDDEKRE</sequence>
<feature type="transmembrane region" description="Helical" evidence="8">
    <location>
        <begin position="365"/>
        <end position="385"/>
    </location>
</feature>
<keyword evidence="5 8" id="KW-0472">Membrane</keyword>
<comment type="subcellular location">
    <subcellularLocation>
        <location evidence="1">Membrane</location>
        <topology evidence="1">Multi-pass membrane protein</topology>
    </subcellularLocation>
</comment>
<feature type="transmembrane region" description="Helical" evidence="8">
    <location>
        <begin position="330"/>
        <end position="353"/>
    </location>
</feature>
<name>A0A165DDL7_9BASI</name>
<keyword evidence="4 8" id="KW-1133">Transmembrane helix</keyword>
<dbReference type="InParanoid" id="A0A165DDL7"/>
<feature type="transmembrane region" description="Helical" evidence="8">
    <location>
        <begin position="429"/>
        <end position="451"/>
    </location>
</feature>
<organism evidence="9 10">
    <name type="scientific">Calocera cornea HHB12733</name>
    <dbReference type="NCBI Taxonomy" id="1353952"/>
    <lineage>
        <taxon>Eukaryota</taxon>
        <taxon>Fungi</taxon>
        <taxon>Dikarya</taxon>
        <taxon>Basidiomycota</taxon>
        <taxon>Agaricomycotina</taxon>
        <taxon>Dacrymycetes</taxon>
        <taxon>Dacrymycetales</taxon>
        <taxon>Dacrymycetaceae</taxon>
        <taxon>Calocera</taxon>
    </lineage>
</organism>
<feature type="transmembrane region" description="Helical" evidence="8">
    <location>
        <begin position="197"/>
        <end position="219"/>
    </location>
</feature>
<evidence type="ECO:0000313" key="10">
    <source>
        <dbReference type="Proteomes" id="UP000076842"/>
    </source>
</evidence>
<dbReference type="InterPro" id="IPR011701">
    <property type="entry name" value="MFS"/>
</dbReference>
<feature type="region of interest" description="Disordered" evidence="7">
    <location>
        <begin position="462"/>
        <end position="485"/>
    </location>
</feature>
<protein>
    <submittedName>
        <fullName evidence="9">MFS general substrate transporter</fullName>
    </submittedName>
</protein>
<accession>A0A165DDL7</accession>
<evidence type="ECO:0000256" key="8">
    <source>
        <dbReference type="SAM" id="Phobius"/>
    </source>
</evidence>
<dbReference type="STRING" id="1353952.A0A165DDL7"/>
<dbReference type="FunFam" id="1.20.1250.20:FF:000065">
    <property type="entry name" value="Putative MFS pantothenate transporter"/>
    <property type="match status" value="1"/>
</dbReference>
<comment type="similarity">
    <text evidence="6">Belongs to the major facilitator superfamily. Allantoate permease family.</text>
</comment>
<evidence type="ECO:0000256" key="4">
    <source>
        <dbReference type="ARBA" id="ARBA00022989"/>
    </source>
</evidence>
<evidence type="ECO:0000256" key="6">
    <source>
        <dbReference type="ARBA" id="ARBA00037968"/>
    </source>
</evidence>
<dbReference type="FunCoup" id="A0A165DDL7">
    <property type="interactions" value="270"/>
</dbReference>
<dbReference type="Pfam" id="PF07690">
    <property type="entry name" value="MFS_1"/>
    <property type="match status" value="1"/>
</dbReference>
<evidence type="ECO:0000256" key="5">
    <source>
        <dbReference type="ARBA" id="ARBA00023136"/>
    </source>
</evidence>
<evidence type="ECO:0000256" key="3">
    <source>
        <dbReference type="ARBA" id="ARBA00022692"/>
    </source>
</evidence>
<feature type="compositionally biased region" description="Acidic residues" evidence="7">
    <location>
        <begin position="474"/>
        <end position="485"/>
    </location>
</feature>
<reference evidence="9 10" key="1">
    <citation type="journal article" date="2016" name="Mol. Biol. Evol.">
        <title>Comparative Genomics of Early-Diverging Mushroom-Forming Fungi Provides Insights into the Origins of Lignocellulose Decay Capabilities.</title>
        <authorList>
            <person name="Nagy L.G."/>
            <person name="Riley R."/>
            <person name="Tritt A."/>
            <person name="Adam C."/>
            <person name="Daum C."/>
            <person name="Floudas D."/>
            <person name="Sun H."/>
            <person name="Yadav J.S."/>
            <person name="Pangilinan J."/>
            <person name="Larsson K.H."/>
            <person name="Matsuura K."/>
            <person name="Barry K."/>
            <person name="Labutti K."/>
            <person name="Kuo R."/>
            <person name="Ohm R.A."/>
            <person name="Bhattacharya S.S."/>
            <person name="Shirouzu T."/>
            <person name="Yoshinaga Y."/>
            <person name="Martin F.M."/>
            <person name="Grigoriev I.V."/>
            <person name="Hibbett D.S."/>
        </authorList>
    </citation>
    <scope>NUCLEOTIDE SEQUENCE [LARGE SCALE GENOMIC DNA]</scope>
    <source>
        <strain evidence="9 10">HHB12733</strain>
    </source>
</reference>
<keyword evidence="2" id="KW-0813">Transport</keyword>
<dbReference type="PANTHER" id="PTHR43791">
    <property type="entry name" value="PERMEASE-RELATED"/>
    <property type="match status" value="1"/>
</dbReference>
<dbReference type="Proteomes" id="UP000076842">
    <property type="component" value="Unassembled WGS sequence"/>
</dbReference>
<proteinExistence type="inferred from homology"/>
<dbReference type="GO" id="GO:0022857">
    <property type="term" value="F:transmembrane transporter activity"/>
    <property type="evidence" value="ECO:0007669"/>
    <property type="project" value="InterPro"/>
</dbReference>
<gene>
    <name evidence="9" type="ORF">CALCODRAFT_441390</name>
</gene>